<dbReference type="AlphaFoldDB" id="A0A2T1HUY0"/>
<dbReference type="Proteomes" id="UP000239772">
    <property type="component" value="Unassembled WGS sequence"/>
</dbReference>
<dbReference type="InterPro" id="IPR002509">
    <property type="entry name" value="NODB_dom"/>
</dbReference>
<evidence type="ECO:0000256" key="4">
    <source>
        <dbReference type="ARBA" id="ARBA00022729"/>
    </source>
</evidence>
<feature type="domain" description="NodB homology" evidence="6">
    <location>
        <begin position="58"/>
        <end position="315"/>
    </location>
</feature>
<dbReference type="Pfam" id="PF01522">
    <property type="entry name" value="Polysacc_deac_1"/>
    <property type="match status" value="1"/>
</dbReference>
<accession>A0A2T1HUY0</accession>
<dbReference type="InterPro" id="IPR011330">
    <property type="entry name" value="Glyco_hydro/deAcase_b/a-brl"/>
</dbReference>
<evidence type="ECO:0000313" key="8">
    <source>
        <dbReference type="Proteomes" id="UP000239772"/>
    </source>
</evidence>
<name>A0A2T1HUY0_9HYPH</name>
<dbReference type="GO" id="GO:0005975">
    <property type="term" value="P:carbohydrate metabolic process"/>
    <property type="evidence" value="ECO:0007669"/>
    <property type="project" value="InterPro"/>
</dbReference>
<sequence>MLHHVRPWMERAYAPNRLLEVTPAFLDQALAHAAELGFRFVTLDEAVDRVERGGEGAPVLAITFDDGYRDNLEYALPVLRRHGAPATVFVTPGFAERQVGLWWCDLEGAIGRADRVRLSIGEERFDLPAGAAVEKSAAFETLYWRLRGLPEGEMLAVIGRLAAEQGIDSLATTERLCLDWDGLRRLAADPLIAVGAHTMTHPMLAKHDAAVARAEIAESRAAIERELGQAVRHLAYPVGDPTSAGPREFAMARELGFRSAVTTRPGMLFPEHAGALTALPRLSVNGLFQNVGQFEALLSGVPFWLWNRGRRLNVA</sequence>
<evidence type="ECO:0000256" key="3">
    <source>
        <dbReference type="ARBA" id="ARBA00020071"/>
    </source>
</evidence>
<protein>
    <recommendedName>
        <fullName evidence="3">Chitooligosaccharide deacetylase</fullName>
    </recommendedName>
    <alternativeName>
        <fullName evidence="5">Nodulation protein B</fullName>
    </alternativeName>
</protein>
<dbReference type="EMBL" id="PVZS01000008">
    <property type="protein sequence ID" value="PSC05428.1"/>
    <property type="molecule type" value="Genomic_DNA"/>
</dbReference>
<gene>
    <name evidence="7" type="ORF">SLNSH_08655</name>
</gene>
<comment type="similarity">
    <text evidence="2">Belongs to the polysaccharide deacetylase family.</text>
</comment>
<proteinExistence type="inferred from homology"/>
<dbReference type="Gene3D" id="3.20.20.370">
    <property type="entry name" value="Glycoside hydrolase/deacetylase"/>
    <property type="match status" value="1"/>
</dbReference>
<evidence type="ECO:0000259" key="6">
    <source>
        <dbReference type="PROSITE" id="PS51677"/>
    </source>
</evidence>
<dbReference type="RefSeq" id="WP_106336457.1">
    <property type="nucleotide sequence ID" value="NZ_PVZS01000008.1"/>
</dbReference>
<dbReference type="PANTHER" id="PTHR34216:SF7">
    <property type="entry name" value="POLY-BETA-1,6-N-ACETYL-D-GLUCOSAMINE N-DEACETYLASE"/>
    <property type="match status" value="1"/>
</dbReference>
<dbReference type="InterPro" id="IPR051398">
    <property type="entry name" value="Polysacch_Deacetylase"/>
</dbReference>
<keyword evidence="8" id="KW-1185">Reference proteome</keyword>
<comment type="function">
    <text evidence="1">Is involved in generating a small heat-stable compound (Nod), an acylated oligomer of N-acetylglucosamine, that stimulates mitosis in various plant protoplasts.</text>
</comment>
<dbReference type="PROSITE" id="PS51677">
    <property type="entry name" value="NODB"/>
    <property type="match status" value="1"/>
</dbReference>
<dbReference type="CDD" id="cd10968">
    <property type="entry name" value="CE4_Mlr8448_like_5s"/>
    <property type="match status" value="1"/>
</dbReference>
<keyword evidence="4" id="KW-0732">Signal</keyword>
<evidence type="ECO:0000256" key="5">
    <source>
        <dbReference type="ARBA" id="ARBA00032976"/>
    </source>
</evidence>
<comment type="caution">
    <text evidence="7">The sequence shown here is derived from an EMBL/GenBank/DDBJ whole genome shotgun (WGS) entry which is preliminary data.</text>
</comment>
<dbReference type="SUPFAM" id="SSF88713">
    <property type="entry name" value="Glycoside hydrolase/deacetylase"/>
    <property type="match status" value="1"/>
</dbReference>
<reference evidence="8" key="1">
    <citation type="submission" date="2018-03" db="EMBL/GenBank/DDBJ databases">
        <authorList>
            <person name="Sun L."/>
            <person name="Liu H."/>
            <person name="Chen W."/>
            <person name="Huang K."/>
            <person name="Liu W."/>
            <person name="Gao X."/>
        </authorList>
    </citation>
    <scope>NUCLEOTIDE SEQUENCE [LARGE SCALE GENOMIC DNA]</scope>
    <source>
        <strain evidence="8">SH9</strain>
    </source>
</reference>
<evidence type="ECO:0000256" key="1">
    <source>
        <dbReference type="ARBA" id="ARBA00003236"/>
    </source>
</evidence>
<evidence type="ECO:0000313" key="7">
    <source>
        <dbReference type="EMBL" id="PSC05428.1"/>
    </source>
</evidence>
<organism evidence="7 8">
    <name type="scientific">Alsobacter soli</name>
    <dbReference type="NCBI Taxonomy" id="2109933"/>
    <lineage>
        <taxon>Bacteria</taxon>
        <taxon>Pseudomonadati</taxon>
        <taxon>Pseudomonadota</taxon>
        <taxon>Alphaproteobacteria</taxon>
        <taxon>Hyphomicrobiales</taxon>
        <taxon>Alsobacteraceae</taxon>
        <taxon>Alsobacter</taxon>
    </lineage>
</organism>
<dbReference type="PANTHER" id="PTHR34216">
    <property type="match status" value="1"/>
</dbReference>
<evidence type="ECO:0000256" key="2">
    <source>
        <dbReference type="ARBA" id="ARBA00010973"/>
    </source>
</evidence>
<dbReference type="OrthoDB" id="9782872at2"/>
<dbReference type="GO" id="GO:0016810">
    <property type="term" value="F:hydrolase activity, acting on carbon-nitrogen (but not peptide) bonds"/>
    <property type="evidence" value="ECO:0007669"/>
    <property type="project" value="InterPro"/>
</dbReference>